<reference evidence="1 2" key="1">
    <citation type="journal article" date="2004" name="Emerg. Infect. Dis.">
        <title>Amoebae-resisting bacteria isolated from human nasal swabs by amoebal coculture.</title>
        <authorList>
            <person name="Greub G."/>
            <person name="La Scola B."/>
            <person name="Raoult D."/>
        </authorList>
    </citation>
    <scope>NUCLEOTIDE SEQUENCE [LARGE SCALE GENOMIC DNA]</scope>
    <source>
        <strain evidence="1 2">CCUG 51329</strain>
    </source>
</reference>
<dbReference type="AlphaFoldDB" id="A0A3D9B3B4"/>
<dbReference type="Pfam" id="PF11363">
    <property type="entry name" value="DUF3164"/>
    <property type="match status" value="1"/>
</dbReference>
<evidence type="ECO:0000313" key="1">
    <source>
        <dbReference type="EMBL" id="REC47847.1"/>
    </source>
</evidence>
<gene>
    <name evidence="1" type="ORF">DRF68_12460</name>
</gene>
<sequence>MENTIELPDLTPEQMQAVAEKVRSDRKAAKEKIIADKKVLKGLEDSVVVENIQYFIDVRDDLESRILDLFKNMEPVIELRASIYGNNKREQDSHTFTLDDGSASIKVGWNVRTTFNGTEAEGIVKIKQYMAALAGETENEKILMEFLNIALKTDVQGNYDPKKVRELNRMRDKANSDLFNEGMDIIIQAMIDIRTSRYAKGYKMVDFGEGNKRRVNFTFSID</sequence>
<evidence type="ECO:0008006" key="3">
    <source>
        <dbReference type="Google" id="ProtNLM"/>
    </source>
</evidence>
<organism evidence="1 2">
    <name type="scientific">Candidatus Chryseobacterium massiliense</name>
    <dbReference type="NCBI Taxonomy" id="204089"/>
    <lineage>
        <taxon>Bacteria</taxon>
        <taxon>Pseudomonadati</taxon>
        <taxon>Bacteroidota</taxon>
        <taxon>Flavobacteriia</taxon>
        <taxon>Flavobacteriales</taxon>
        <taxon>Weeksellaceae</taxon>
        <taxon>Chryseobacterium group</taxon>
        <taxon>Chryseobacterium</taxon>
    </lineage>
</organism>
<dbReference type="InterPro" id="IPR021505">
    <property type="entry name" value="Phage_B3_Orf6"/>
</dbReference>
<dbReference type="RefSeq" id="WP_116098912.1">
    <property type="nucleotide sequence ID" value="NZ_QNVU01000024.1"/>
</dbReference>
<comment type="caution">
    <text evidence="1">The sequence shown here is derived from an EMBL/GenBank/DDBJ whole genome shotgun (WGS) entry which is preliminary data.</text>
</comment>
<dbReference type="EMBL" id="QNVU01000024">
    <property type="protein sequence ID" value="REC47847.1"/>
    <property type="molecule type" value="Genomic_DNA"/>
</dbReference>
<keyword evidence="2" id="KW-1185">Reference proteome</keyword>
<dbReference type="Proteomes" id="UP000256924">
    <property type="component" value="Unassembled WGS sequence"/>
</dbReference>
<evidence type="ECO:0000313" key="2">
    <source>
        <dbReference type="Proteomes" id="UP000256924"/>
    </source>
</evidence>
<name>A0A3D9B3B4_9FLAO</name>
<protein>
    <recommendedName>
        <fullName evidence="3">DUF3164 family protein</fullName>
    </recommendedName>
</protein>
<accession>A0A3D9B3B4</accession>
<proteinExistence type="predicted"/>